<evidence type="ECO:0000313" key="2">
    <source>
        <dbReference type="Proteomes" id="UP000593572"/>
    </source>
</evidence>
<comment type="caution">
    <text evidence="1">The sequence shown here is derived from an EMBL/GenBank/DDBJ whole genome shotgun (WGS) entry which is preliminary data.</text>
</comment>
<sequence>MAKSSSYSTVSMVICLIYSMSKWIRTYSKLLPSIRISPIATSIWRR</sequence>
<evidence type="ECO:0000313" key="1">
    <source>
        <dbReference type="EMBL" id="MBA0577556.1"/>
    </source>
</evidence>
<dbReference type="Proteomes" id="UP000593572">
    <property type="component" value="Unassembled WGS sequence"/>
</dbReference>
<accession>A0A7J8NKY7</accession>
<dbReference type="AlphaFoldDB" id="A0A7J8NKY7"/>
<proteinExistence type="predicted"/>
<name>A0A7J8NKY7_9ROSI</name>
<keyword evidence="2" id="KW-1185">Reference proteome</keyword>
<gene>
    <name evidence="1" type="ORF">Golob_023970</name>
</gene>
<dbReference type="EMBL" id="JABEZX010356124">
    <property type="protein sequence ID" value="MBA0577556.1"/>
    <property type="molecule type" value="Genomic_DNA"/>
</dbReference>
<organism evidence="1 2">
    <name type="scientific">Gossypium lobatum</name>
    <dbReference type="NCBI Taxonomy" id="34289"/>
    <lineage>
        <taxon>Eukaryota</taxon>
        <taxon>Viridiplantae</taxon>
        <taxon>Streptophyta</taxon>
        <taxon>Embryophyta</taxon>
        <taxon>Tracheophyta</taxon>
        <taxon>Spermatophyta</taxon>
        <taxon>Magnoliopsida</taxon>
        <taxon>eudicotyledons</taxon>
        <taxon>Gunneridae</taxon>
        <taxon>Pentapetalae</taxon>
        <taxon>rosids</taxon>
        <taxon>malvids</taxon>
        <taxon>Malvales</taxon>
        <taxon>Malvaceae</taxon>
        <taxon>Malvoideae</taxon>
        <taxon>Gossypium</taxon>
    </lineage>
</organism>
<reference evidence="1 2" key="1">
    <citation type="journal article" date="2019" name="Genome Biol. Evol.">
        <title>Insights into the evolution of the New World diploid cottons (Gossypium, subgenus Houzingenia) based on genome sequencing.</title>
        <authorList>
            <person name="Grover C.E."/>
            <person name="Arick M.A. 2nd"/>
            <person name="Thrash A."/>
            <person name="Conover J.L."/>
            <person name="Sanders W.S."/>
            <person name="Peterson D.G."/>
            <person name="Frelichowski J.E."/>
            <person name="Scheffler J.A."/>
            <person name="Scheffler B.E."/>
            <person name="Wendel J.F."/>
        </authorList>
    </citation>
    <scope>NUCLEOTIDE SEQUENCE [LARGE SCALE GENOMIC DNA]</scope>
    <source>
        <strain evidence="1">157</strain>
        <tissue evidence="1">Leaf</tissue>
    </source>
</reference>
<protein>
    <submittedName>
        <fullName evidence="1">Uncharacterized protein</fullName>
    </submittedName>
</protein>